<proteinExistence type="predicted"/>
<dbReference type="AlphaFoldDB" id="A0A9J6BBV5"/>
<evidence type="ECO:0000313" key="3">
    <source>
        <dbReference type="Proteomes" id="UP001107558"/>
    </source>
</evidence>
<feature type="signal peptide" evidence="1">
    <location>
        <begin position="1"/>
        <end position="21"/>
    </location>
</feature>
<dbReference type="Proteomes" id="UP001107558">
    <property type="component" value="Chromosome 4"/>
</dbReference>
<evidence type="ECO:0000256" key="1">
    <source>
        <dbReference type="SAM" id="SignalP"/>
    </source>
</evidence>
<sequence>MKFLFFISAIFVAFFVSTTESRSCNKICPQYCTTMCFYFNNGKCKQICNSCLADVYACQNHLKIVKSVNSACPTSCL</sequence>
<evidence type="ECO:0000313" key="2">
    <source>
        <dbReference type="EMBL" id="KAG5667353.1"/>
    </source>
</evidence>
<gene>
    <name evidence="2" type="ORF">PVAND_015336</name>
</gene>
<organism evidence="2 3">
    <name type="scientific">Polypedilum vanderplanki</name>
    <name type="common">Sleeping chironomid midge</name>
    <dbReference type="NCBI Taxonomy" id="319348"/>
    <lineage>
        <taxon>Eukaryota</taxon>
        <taxon>Metazoa</taxon>
        <taxon>Ecdysozoa</taxon>
        <taxon>Arthropoda</taxon>
        <taxon>Hexapoda</taxon>
        <taxon>Insecta</taxon>
        <taxon>Pterygota</taxon>
        <taxon>Neoptera</taxon>
        <taxon>Endopterygota</taxon>
        <taxon>Diptera</taxon>
        <taxon>Nematocera</taxon>
        <taxon>Chironomoidea</taxon>
        <taxon>Chironomidae</taxon>
        <taxon>Chironominae</taxon>
        <taxon>Polypedilum</taxon>
        <taxon>Polypedilum</taxon>
    </lineage>
</organism>
<protein>
    <submittedName>
        <fullName evidence="2">Uncharacterized protein</fullName>
    </submittedName>
</protein>
<name>A0A9J6BBV5_POLVA</name>
<accession>A0A9J6BBV5</accession>
<keyword evidence="3" id="KW-1185">Reference proteome</keyword>
<reference evidence="2" key="1">
    <citation type="submission" date="2021-03" db="EMBL/GenBank/DDBJ databases">
        <title>Chromosome level genome of the anhydrobiotic midge Polypedilum vanderplanki.</title>
        <authorList>
            <person name="Yoshida Y."/>
            <person name="Kikawada T."/>
            <person name="Gusev O."/>
        </authorList>
    </citation>
    <scope>NUCLEOTIDE SEQUENCE</scope>
    <source>
        <strain evidence="2">NIAS01</strain>
        <tissue evidence="2">Whole body or cell culture</tissue>
    </source>
</reference>
<dbReference type="EMBL" id="JADBJN010000004">
    <property type="protein sequence ID" value="KAG5667353.1"/>
    <property type="molecule type" value="Genomic_DNA"/>
</dbReference>
<keyword evidence="1" id="KW-0732">Signal</keyword>
<feature type="chain" id="PRO_5039946139" evidence="1">
    <location>
        <begin position="22"/>
        <end position="77"/>
    </location>
</feature>
<comment type="caution">
    <text evidence="2">The sequence shown here is derived from an EMBL/GenBank/DDBJ whole genome shotgun (WGS) entry which is preliminary data.</text>
</comment>